<keyword evidence="8 20" id="KW-0418">Kinase</keyword>
<organism evidence="20 21">
    <name type="scientific">Candidatus Weimeria bifida</name>
    <dbReference type="NCBI Taxonomy" id="2599074"/>
    <lineage>
        <taxon>Bacteria</taxon>
        <taxon>Bacillati</taxon>
        <taxon>Bacillota</taxon>
        <taxon>Clostridia</taxon>
        <taxon>Lachnospirales</taxon>
        <taxon>Lachnospiraceae</taxon>
        <taxon>Candidatus Weimeria</taxon>
    </lineage>
</organism>
<dbReference type="CDD" id="cd14265">
    <property type="entry name" value="UDPK_IM_like"/>
    <property type="match status" value="1"/>
</dbReference>
<comment type="similarity">
    <text evidence="2">Belongs to the bacterial diacylglycerol kinase family.</text>
</comment>
<feature type="binding site" evidence="17">
    <location>
        <position position="21"/>
    </location>
    <ligand>
        <name>ATP</name>
        <dbReference type="ChEBI" id="CHEBI:30616"/>
    </ligand>
</feature>
<dbReference type="GO" id="GO:0016301">
    <property type="term" value="F:kinase activity"/>
    <property type="evidence" value="ECO:0007669"/>
    <property type="project" value="UniProtKB-KW"/>
</dbReference>
<evidence type="ECO:0000256" key="19">
    <source>
        <dbReference type="SAM" id="Phobius"/>
    </source>
</evidence>
<evidence type="ECO:0000256" key="14">
    <source>
        <dbReference type="ARBA" id="ARBA00023264"/>
    </source>
</evidence>
<dbReference type="PANTHER" id="PTHR34299">
    <property type="entry name" value="DIACYLGLYCEROL KINASE"/>
    <property type="match status" value="1"/>
</dbReference>
<feature type="transmembrane region" description="Helical" evidence="19">
    <location>
        <begin position="61"/>
        <end position="80"/>
    </location>
</feature>
<evidence type="ECO:0000313" key="20">
    <source>
        <dbReference type="EMBL" id="MQN00959.1"/>
    </source>
</evidence>
<keyword evidence="12 19" id="KW-0472">Membrane</keyword>
<dbReference type="InterPro" id="IPR033717">
    <property type="entry name" value="UDPK"/>
</dbReference>
<evidence type="ECO:0000256" key="1">
    <source>
        <dbReference type="ARBA" id="ARBA00004651"/>
    </source>
</evidence>
<protein>
    <submittedName>
        <fullName evidence="20">Diacylglycerol kinase family protein</fullName>
    </submittedName>
</protein>
<dbReference type="GO" id="GO:0008654">
    <property type="term" value="P:phospholipid biosynthetic process"/>
    <property type="evidence" value="ECO:0007669"/>
    <property type="project" value="UniProtKB-KW"/>
</dbReference>
<gene>
    <name evidence="20" type="ORF">FRC54_03055</name>
</gene>
<evidence type="ECO:0000256" key="10">
    <source>
        <dbReference type="ARBA" id="ARBA00022989"/>
    </source>
</evidence>
<keyword evidence="21" id="KW-1185">Reference proteome</keyword>
<evidence type="ECO:0000256" key="13">
    <source>
        <dbReference type="ARBA" id="ARBA00023209"/>
    </source>
</evidence>
<dbReference type="PANTHER" id="PTHR34299:SF1">
    <property type="entry name" value="DIACYLGLYCEROL KINASE"/>
    <property type="match status" value="1"/>
</dbReference>
<evidence type="ECO:0000256" key="7">
    <source>
        <dbReference type="ARBA" id="ARBA00022741"/>
    </source>
</evidence>
<evidence type="ECO:0000256" key="5">
    <source>
        <dbReference type="ARBA" id="ARBA00022679"/>
    </source>
</evidence>
<feature type="binding site" evidence="17">
    <location>
        <position position="10"/>
    </location>
    <ligand>
        <name>ATP</name>
        <dbReference type="ChEBI" id="CHEBI:30616"/>
    </ligand>
</feature>
<feature type="binding site" evidence="18">
    <location>
        <position position="81"/>
    </location>
    <ligand>
        <name>a divalent metal cation</name>
        <dbReference type="ChEBI" id="CHEBI:60240"/>
    </ligand>
</feature>
<evidence type="ECO:0000256" key="11">
    <source>
        <dbReference type="ARBA" id="ARBA00023098"/>
    </source>
</evidence>
<evidence type="ECO:0000256" key="8">
    <source>
        <dbReference type="ARBA" id="ARBA00022777"/>
    </source>
</evidence>
<feature type="binding site" evidence="17">
    <location>
        <position position="81"/>
    </location>
    <ligand>
        <name>ATP</name>
        <dbReference type="ChEBI" id="CHEBI:30616"/>
    </ligand>
</feature>
<dbReference type="AlphaFoldDB" id="A0A6N7IXJ9"/>
<keyword evidence="9 17" id="KW-0067">ATP-binding</keyword>
<keyword evidence="4" id="KW-0444">Lipid biosynthesis</keyword>
<keyword evidence="11" id="KW-0443">Lipid metabolism</keyword>
<evidence type="ECO:0000256" key="3">
    <source>
        <dbReference type="ARBA" id="ARBA00022475"/>
    </source>
</evidence>
<evidence type="ECO:0000256" key="12">
    <source>
        <dbReference type="ARBA" id="ARBA00023136"/>
    </source>
</evidence>
<feature type="binding site" evidence="16">
    <location>
        <position position="10"/>
    </location>
    <ligand>
        <name>substrate</name>
    </ligand>
</feature>
<dbReference type="InterPro" id="IPR000829">
    <property type="entry name" value="DAGK"/>
</dbReference>
<evidence type="ECO:0000256" key="6">
    <source>
        <dbReference type="ARBA" id="ARBA00022692"/>
    </source>
</evidence>
<dbReference type="Pfam" id="PF01219">
    <property type="entry name" value="DAGK_prokar"/>
    <property type="match status" value="1"/>
</dbReference>
<feature type="binding site" evidence="17">
    <location>
        <position position="33"/>
    </location>
    <ligand>
        <name>ATP</name>
        <dbReference type="ChEBI" id="CHEBI:30616"/>
    </ligand>
</feature>
<dbReference type="GO" id="GO:0005886">
    <property type="term" value="C:plasma membrane"/>
    <property type="evidence" value="ECO:0007669"/>
    <property type="project" value="UniProtKB-SubCell"/>
</dbReference>
<evidence type="ECO:0000256" key="16">
    <source>
        <dbReference type="PIRSR" id="PIRSR600829-2"/>
    </source>
</evidence>
<feature type="transmembrane region" description="Helical" evidence="19">
    <location>
        <begin position="38"/>
        <end position="55"/>
    </location>
</feature>
<dbReference type="Gene3D" id="1.10.287.3610">
    <property type="match status" value="1"/>
</dbReference>
<comment type="caution">
    <text evidence="20">The sequence shown here is derived from an EMBL/GenBank/DDBJ whole genome shotgun (WGS) entry which is preliminary data.</text>
</comment>
<name>A0A6N7IXJ9_9FIRM</name>
<keyword evidence="18" id="KW-0460">Magnesium</keyword>
<keyword evidence="18" id="KW-0479">Metal-binding</keyword>
<evidence type="ECO:0000256" key="9">
    <source>
        <dbReference type="ARBA" id="ARBA00022840"/>
    </source>
</evidence>
<evidence type="ECO:0000256" key="17">
    <source>
        <dbReference type="PIRSR" id="PIRSR600829-3"/>
    </source>
</evidence>
<keyword evidence="3" id="KW-1003">Cell membrane</keyword>
<evidence type="ECO:0000313" key="21">
    <source>
        <dbReference type="Proteomes" id="UP000460257"/>
    </source>
</evidence>
<dbReference type="GO" id="GO:0005524">
    <property type="term" value="F:ATP binding"/>
    <property type="evidence" value="ECO:0007669"/>
    <property type="project" value="UniProtKB-KW"/>
</dbReference>
<dbReference type="PROSITE" id="PS01069">
    <property type="entry name" value="DAGK_PROKAR"/>
    <property type="match status" value="1"/>
</dbReference>
<evidence type="ECO:0000256" key="18">
    <source>
        <dbReference type="PIRSR" id="PIRSR600829-4"/>
    </source>
</evidence>
<keyword evidence="5" id="KW-0808">Transferase</keyword>
<dbReference type="Proteomes" id="UP000460257">
    <property type="component" value="Unassembled WGS sequence"/>
</dbReference>
<comment type="cofactor">
    <cofactor evidence="18">
        <name>Mg(2+)</name>
        <dbReference type="ChEBI" id="CHEBI:18420"/>
    </cofactor>
    <text evidence="18">Mn(2+), Zn(2+), Cd(2+) and Co(2+) support activity to lesser extents.</text>
</comment>
<keyword evidence="14" id="KW-1208">Phospholipid metabolism</keyword>
<dbReference type="InterPro" id="IPR036945">
    <property type="entry name" value="DAGK_sf"/>
</dbReference>
<feature type="binding site" evidence="16">
    <location>
        <position position="74"/>
    </location>
    <ligand>
        <name>substrate</name>
    </ligand>
</feature>
<keyword evidence="13" id="KW-0594">Phospholipid biosynthesis</keyword>
<evidence type="ECO:0000256" key="15">
    <source>
        <dbReference type="PIRSR" id="PIRSR600829-1"/>
    </source>
</evidence>
<evidence type="ECO:0000256" key="2">
    <source>
        <dbReference type="ARBA" id="ARBA00005967"/>
    </source>
</evidence>
<proteinExistence type="inferred from homology"/>
<dbReference type="GO" id="GO:0046872">
    <property type="term" value="F:metal ion binding"/>
    <property type="evidence" value="ECO:0007669"/>
    <property type="project" value="UniProtKB-KW"/>
</dbReference>
<evidence type="ECO:0000256" key="4">
    <source>
        <dbReference type="ARBA" id="ARBA00022516"/>
    </source>
</evidence>
<feature type="binding site" evidence="18">
    <location>
        <position position="33"/>
    </location>
    <ligand>
        <name>a divalent metal cation</name>
        <dbReference type="ChEBI" id="CHEBI:60240"/>
    </ligand>
</feature>
<keyword evidence="6 19" id="KW-0812">Transmembrane</keyword>
<comment type="subcellular location">
    <subcellularLocation>
        <location evidence="1">Cell membrane</location>
        <topology evidence="1">Multi-pass membrane protein</topology>
    </subcellularLocation>
</comment>
<feature type="active site" description="Proton acceptor" evidence="15">
    <location>
        <position position="74"/>
    </location>
</feature>
<sequence>MASTRRGGRRKHEPIYKSFGYAFQGIWECIRDERNIRIHLFMTALVVAGGIILHISLAEWITVLILFGLVISLELVNTAVESTVDLVTDEKRPLAKKAKDTAAGAVLVSAIFAAIIGLIIFIPKIIDFFR</sequence>
<keyword evidence="10 19" id="KW-1133">Transmembrane helix</keyword>
<feature type="transmembrane region" description="Helical" evidence="19">
    <location>
        <begin position="101"/>
        <end position="122"/>
    </location>
</feature>
<reference evidence="20" key="1">
    <citation type="journal article" date="2020" name="Appl. Environ. Microbiol.">
        <title>Medium-Chain Fatty Acid Synthesis by 'Candidatus Weimeria bifida' gen. nov., sp. nov., and 'Candidatus Pseudoramibacter fermentans' sp. nov.</title>
        <authorList>
            <person name="Scarborough M.J."/>
            <person name="Myers K.S."/>
            <person name="Donohue T.J."/>
            <person name="Noguera D.R."/>
        </authorList>
    </citation>
    <scope>NUCLEOTIDE SEQUENCE</scope>
    <source>
        <strain evidence="20">LCO1.1</strain>
    </source>
</reference>
<dbReference type="EMBL" id="VOGC01000002">
    <property type="protein sequence ID" value="MQN00959.1"/>
    <property type="molecule type" value="Genomic_DNA"/>
</dbReference>
<keyword evidence="7 17" id="KW-0547">Nucleotide-binding</keyword>
<accession>A0A6N7IXJ9</accession>
<feature type="binding site" evidence="17">
    <location>
        <begin position="99"/>
        <end position="100"/>
    </location>
    <ligand>
        <name>ATP</name>
        <dbReference type="ChEBI" id="CHEBI:30616"/>
    </ligand>
</feature>